<feature type="transmembrane region" description="Helical" evidence="1">
    <location>
        <begin position="13"/>
        <end position="35"/>
    </location>
</feature>
<dbReference type="EnsemblMetazoa" id="CJA34913c.1">
    <property type="protein sequence ID" value="CJA34913c.1"/>
    <property type="gene ID" value="WBGene00210760"/>
</dbReference>
<reference evidence="2" key="2">
    <citation type="submission" date="2022-06" db="UniProtKB">
        <authorList>
            <consortium name="EnsemblMetazoa"/>
        </authorList>
    </citation>
    <scope>IDENTIFICATION</scope>
    <source>
        <strain evidence="2">DF5081</strain>
    </source>
</reference>
<evidence type="ECO:0000313" key="3">
    <source>
        <dbReference type="Proteomes" id="UP000005237"/>
    </source>
</evidence>
<accession>A0A8R1EH33</accession>
<organism evidence="2 3">
    <name type="scientific">Caenorhabditis japonica</name>
    <dbReference type="NCBI Taxonomy" id="281687"/>
    <lineage>
        <taxon>Eukaryota</taxon>
        <taxon>Metazoa</taxon>
        <taxon>Ecdysozoa</taxon>
        <taxon>Nematoda</taxon>
        <taxon>Chromadorea</taxon>
        <taxon>Rhabditida</taxon>
        <taxon>Rhabditina</taxon>
        <taxon>Rhabditomorpha</taxon>
        <taxon>Rhabditoidea</taxon>
        <taxon>Rhabditidae</taxon>
        <taxon>Peloderinae</taxon>
        <taxon>Caenorhabditis</taxon>
    </lineage>
</organism>
<keyword evidence="1" id="KW-1133">Transmembrane helix</keyword>
<evidence type="ECO:0000313" key="2">
    <source>
        <dbReference type="EnsemblMetazoa" id="CJA34913c.1"/>
    </source>
</evidence>
<keyword evidence="3" id="KW-1185">Reference proteome</keyword>
<sequence>MMPPPTPTIDNEYVWIMMHGYGLVAQLSLTAAHMFKNRTDSDSMDLGAITGAFCNVNASVVRRYPAEAPFSGAAVPYIRLGRTAVHSLSPLGTNVLDCCMAFPTVFGKILSERYSLVPMSAVVAPAIIISIRNSRFVK</sequence>
<name>A0A8R1EH33_CAEJA</name>
<dbReference type="Proteomes" id="UP000005237">
    <property type="component" value="Unassembled WGS sequence"/>
</dbReference>
<evidence type="ECO:0000256" key="1">
    <source>
        <dbReference type="SAM" id="Phobius"/>
    </source>
</evidence>
<keyword evidence="1" id="KW-0472">Membrane</keyword>
<reference evidence="3" key="1">
    <citation type="submission" date="2010-08" db="EMBL/GenBank/DDBJ databases">
        <authorList>
            <consortium name="Caenorhabditis japonica Sequencing Consortium"/>
            <person name="Wilson R.K."/>
        </authorList>
    </citation>
    <scope>NUCLEOTIDE SEQUENCE [LARGE SCALE GENOMIC DNA]</scope>
    <source>
        <strain evidence="3">DF5081</strain>
    </source>
</reference>
<keyword evidence="1" id="KW-0812">Transmembrane</keyword>
<proteinExistence type="predicted"/>
<protein>
    <submittedName>
        <fullName evidence="2">Uncharacterized protein</fullName>
    </submittedName>
</protein>
<dbReference type="AlphaFoldDB" id="A0A8R1EH33"/>